<dbReference type="PROSITE" id="PS51186">
    <property type="entry name" value="GNAT"/>
    <property type="match status" value="1"/>
</dbReference>
<dbReference type="EMBL" id="JAQGDS010000003">
    <property type="protein sequence ID" value="KAJ6262104.1"/>
    <property type="molecule type" value="Genomic_DNA"/>
</dbReference>
<dbReference type="InterPro" id="IPR036915">
    <property type="entry name" value="Cyclin-like_sf"/>
</dbReference>
<proteinExistence type="predicted"/>
<evidence type="ECO:0000259" key="2">
    <source>
        <dbReference type="PROSITE" id="PS51186"/>
    </source>
</evidence>
<dbReference type="Pfam" id="PF08613">
    <property type="entry name" value="Cyclin"/>
    <property type="match status" value="1"/>
</dbReference>
<evidence type="ECO:0000313" key="3">
    <source>
        <dbReference type="EMBL" id="KAJ6262104.1"/>
    </source>
</evidence>
<dbReference type="GO" id="GO:0005634">
    <property type="term" value="C:nucleus"/>
    <property type="evidence" value="ECO:0007669"/>
    <property type="project" value="TreeGrafter"/>
</dbReference>
<dbReference type="Gene3D" id="3.40.630.30">
    <property type="match status" value="1"/>
</dbReference>
<dbReference type="InterPro" id="IPR016181">
    <property type="entry name" value="Acyl_CoA_acyltransferase"/>
</dbReference>
<comment type="caution">
    <text evidence="3">The sequence shown here is derived from an EMBL/GenBank/DDBJ whole genome shotgun (WGS) entry which is preliminary data.</text>
</comment>
<reference evidence="3" key="1">
    <citation type="submission" date="2023-01" db="EMBL/GenBank/DDBJ databases">
        <title>The chitinases involved in constricting ring structure development in the nematode-trapping fungus Drechslerella dactyloides.</title>
        <authorList>
            <person name="Wang R."/>
            <person name="Zhang L."/>
            <person name="Tang P."/>
            <person name="Li S."/>
            <person name="Liang L."/>
        </authorList>
    </citation>
    <scope>NUCLEOTIDE SEQUENCE</scope>
    <source>
        <strain evidence="3">YMF1.00031</strain>
    </source>
</reference>
<sequence length="919" mass="99780">MIEGPFSSSSLSLPCDGRFAHLASSYVPAPSTSSTCSSPSSSQPSPSSTSPSSFDDSPCVASKFLSIADRLSSVSSTNFPSYPSPCTEISAASSTTSADLASPCNQFCHEFTQDDYTLDSRPAWPITTTLGTEVALKHSSNLQRQACALQPLPKEQLQNPRRTRRLLEQQDGRTPGLCNEAQTCPLPPPSLVRQTDRKVNFVDNLVDTAAQIVEAIWPSSIVYKPCEPSLGRVLPLRTFIQETLRRSRTSYSTLQVALYYLFVIRPFIPIEDPAPQPESFHDVRALQCGRRMFLAALILASKYLQDRNYSARAWSKISGLNISEINSNELAFLATVNWRLHISDQIFDKWTKIVLKCTPTTSILPATGTAHSGFVANKWVRILSRLDMSLDSSVLDEILGDELLVSDVKPSRPPTADAERPMKMTSMASALATPSGGRGLCNESMPQRSVPLSCDDRAGNRGSRKSSLSVCETVGSTEMDISTTDSPASLCSSITTPLPPRHFRTANLTQTPLREKILGQSHTRPEMRRLASTPSAIAVHEVAGKNRKRGNETPVASRHQKKQKDKLGEFTAPKPSDVVPSGLTPQMRQMNTSFSVSGKKGNGLRMNLNPGFAASGAHGQGLRPGTGQRSMSHVVYGCLPGLPAQSSSIFILSPSGYMRTAAVSRISMHEFSQLRSSSPPPARQASSSASDSRVGVCSSSGSSPKALPISSLPPNVTIRAPTKANIHLLKRINSLLLPVPYPENFYRDVLQRPESEILTRLAFYDDECVGGIRCRVETEAEYRAGFERSSLRDDSTGGSKILQAIPGDSFRRPSGLSAGGAEGDSLPKRKIYIMTLAVLSPYRSLSIGSHLVNYILATAAKDPSIDADEAYAHVWVANDGAIEFYSKLGFDVTSGAVVRDYYRRLDPRDAKVVSCRIPA</sequence>
<dbReference type="Proteomes" id="UP001221413">
    <property type="component" value="Unassembled WGS sequence"/>
</dbReference>
<feature type="region of interest" description="Disordered" evidence="1">
    <location>
        <begin position="542"/>
        <end position="585"/>
    </location>
</feature>
<gene>
    <name evidence="3" type="ORF">Dda_2909</name>
</gene>
<keyword evidence="4" id="KW-1185">Reference proteome</keyword>
<feature type="compositionally biased region" description="Low complexity" evidence="1">
    <location>
        <begin position="30"/>
        <end position="53"/>
    </location>
</feature>
<evidence type="ECO:0000313" key="4">
    <source>
        <dbReference type="Proteomes" id="UP001221413"/>
    </source>
</evidence>
<name>A0AAD6NKR8_DREDA</name>
<dbReference type="SUPFAM" id="SSF47954">
    <property type="entry name" value="Cyclin-like"/>
    <property type="match status" value="1"/>
</dbReference>
<dbReference type="Gene3D" id="1.10.472.10">
    <property type="entry name" value="Cyclin-like"/>
    <property type="match status" value="1"/>
</dbReference>
<organism evidence="3 4">
    <name type="scientific">Drechslerella dactyloides</name>
    <name type="common">Nematode-trapping fungus</name>
    <name type="synonym">Arthrobotrys dactyloides</name>
    <dbReference type="NCBI Taxonomy" id="74499"/>
    <lineage>
        <taxon>Eukaryota</taxon>
        <taxon>Fungi</taxon>
        <taxon>Dikarya</taxon>
        <taxon>Ascomycota</taxon>
        <taxon>Pezizomycotina</taxon>
        <taxon>Orbiliomycetes</taxon>
        <taxon>Orbiliales</taxon>
        <taxon>Orbiliaceae</taxon>
        <taxon>Drechslerella</taxon>
    </lineage>
</organism>
<dbReference type="GO" id="GO:0019901">
    <property type="term" value="F:protein kinase binding"/>
    <property type="evidence" value="ECO:0007669"/>
    <property type="project" value="InterPro"/>
</dbReference>
<feature type="region of interest" description="Disordered" evidence="1">
    <location>
        <begin position="673"/>
        <end position="711"/>
    </location>
</feature>
<dbReference type="GO" id="GO:0000307">
    <property type="term" value="C:cyclin-dependent protein kinase holoenzyme complex"/>
    <property type="evidence" value="ECO:0007669"/>
    <property type="project" value="TreeGrafter"/>
</dbReference>
<protein>
    <recommendedName>
        <fullName evidence="2">N-acetyltransferase domain-containing protein</fullName>
    </recommendedName>
</protein>
<evidence type="ECO:0000256" key="1">
    <source>
        <dbReference type="SAM" id="MobiDB-lite"/>
    </source>
</evidence>
<feature type="compositionally biased region" description="Low complexity" evidence="1">
    <location>
        <begin position="673"/>
        <end position="703"/>
    </location>
</feature>
<dbReference type="CDD" id="cd20557">
    <property type="entry name" value="CYCLIN_ScPCL1-like"/>
    <property type="match status" value="1"/>
</dbReference>
<accession>A0AAD6NKR8</accession>
<feature type="domain" description="N-acetyltransferase" evidence="2">
    <location>
        <begin position="716"/>
        <end position="918"/>
    </location>
</feature>
<dbReference type="GO" id="GO:0016538">
    <property type="term" value="F:cyclin-dependent protein serine/threonine kinase regulator activity"/>
    <property type="evidence" value="ECO:0007669"/>
    <property type="project" value="TreeGrafter"/>
</dbReference>
<dbReference type="InterPro" id="IPR000182">
    <property type="entry name" value="GNAT_dom"/>
</dbReference>
<dbReference type="PANTHER" id="PTHR15615:SF36">
    <property type="entry name" value="PHO85 CYCLIN-5"/>
    <property type="match status" value="1"/>
</dbReference>
<feature type="region of interest" description="Disordered" evidence="1">
    <location>
        <begin position="27"/>
        <end position="55"/>
    </location>
</feature>
<dbReference type="SUPFAM" id="SSF55729">
    <property type="entry name" value="Acyl-CoA N-acyltransferases (Nat)"/>
    <property type="match status" value="1"/>
</dbReference>
<dbReference type="PANTHER" id="PTHR15615">
    <property type="match status" value="1"/>
</dbReference>
<dbReference type="GO" id="GO:0016747">
    <property type="term" value="F:acyltransferase activity, transferring groups other than amino-acyl groups"/>
    <property type="evidence" value="ECO:0007669"/>
    <property type="project" value="InterPro"/>
</dbReference>
<dbReference type="AlphaFoldDB" id="A0AAD6NKR8"/>
<dbReference type="Pfam" id="PF00583">
    <property type="entry name" value="Acetyltransf_1"/>
    <property type="match status" value="1"/>
</dbReference>
<dbReference type="InterPro" id="IPR013922">
    <property type="entry name" value="Cyclin_PHO80-like"/>
</dbReference>